<evidence type="ECO:0000313" key="5">
    <source>
        <dbReference type="EMBL" id="AMB99195.1"/>
    </source>
</evidence>
<keyword evidence="2" id="KW-0479">Metal-binding</keyword>
<dbReference type="AlphaFoldDB" id="A0A0X8FKX4"/>
<reference evidence="5 6" key="1">
    <citation type="journal article" date="2016" name="Genome Announc.">
        <title>Complete Genome Sequences of Aerococcus christensenii CCUG 28831T, Aerococcus sanguinicola CCUG 43001T, Aerococcus urinae CCUG 36881T, Aerococcus urinaeequi CCUG 28094T, Aerococcus urinaehominis CCUG 42038 BT, and Aerococcus viridans CCUG 4311T.</title>
        <authorList>
            <person name="Carkaci D."/>
            <person name="Dargis R."/>
            <person name="Nielsen X.C."/>
            <person name="Skovgaard O."/>
            <person name="Fuursted K."/>
            <person name="Christensen J.J."/>
        </authorList>
    </citation>
    <scope>NUCLEOTIDE SEQUENCE [LARGE SCALE GENOMIC DNA]</scope>
    <source>
        <strain evidence="5 6">CCUG42038B</strain>
    </source>
</reference>
<keyword evidence="3 5" id="KW-0378">Hydrolase</keyword>
<accession>A0A0X8FKX4</accession>
<name>A0A0X8FKX4_9LACT</name>
<dbReference type="EMBL" id="CP014163">
    <property type="protein sequence ID" value="AMB99195.1"/>
    <property type="molecule type" value="Genomic_DNA"/>
</dbReference>
<comment type="cofactor">
    <cofactor evidence="1">
        <name>Zn(2+)</name>
        <dbReference type="ChEBI" id="CHEBI:29105"/>
    </cofactor>
</comment>
<dbReference type="CDD" id="cd06262">
    <property type="entry name" value="metallo-hydrolase-like_MBL-fold"/>
    <property type="match status" value="1"/>
</dbReference>
<proteinExistence type="predicted"/>
<dbReference type="GO" id="GO:0046872">
    <property type="term" value="F:metal ion binding"/>
    <property type="evidence" value="ECO:0007669"/>
    <property type="project" value="UniProtKB-KW"/>
</dbReference>
<dbReference type="PANTHER" id="PTHR46233">
    <property type="entry name" value="HYDROXYACYLGLUTATHIONE HYDROLASE GLOC"/>
    <property type="match status" value="1"/>
</dbReference>
<keyword evidence="6" id="KW-1185">Reference proteome</keyword>
<sequence>MRVEKLVVGPLQANCYFIINEVNQALIIDPGDEADKIIDFIKAMQIVPLAILLTHAHPDHVGAVEAIREAYDLEVWVHITEADWLLNSGTHKAKTKTHYWDKMGPQQIAGFEFETAHVPGHSPGSVTYYFPADHFVIVGDTLFKGGVGRSDLPGGDGVLLLTAIKNRLLNLPGDTTIYPGHGPASQIAIEAANNPFLQNLN</sequence>
<dbReference type="Pfam" id="PF00753">
    <property type="entry name" value="Lactamase_B"/>
    <property type="match status" value="1"/>
</dbReference>
<evidence type="ECO:0000256" key="1">
    <source>
        <dbReference type="ARBA" id="ARBA00001947"/>
    </source>
</evidence>
<gene>
    <name evidence="5" type="ORF">AWM75_03880</name>
</gene>
<dbReference type="InterPro" id="IPR036866">
    <property type="entry name" value="RibonucZ/Hydroxyglut_hydro"/>
</dbReference>
<dbReference type="PANTHER" id="PTHR46233:SF3">
    <property type="entry name" value="HYDROXYACYLGLUTATHIONE HYDROLASE GLOC"/>
    <property type="match status" value="1"/>
</dbReference>
<dbReference type="KEGG" id="auh:AWM75_03880"/>
<dbReference type="InterPro" id="IPR051453">
    <property type="entry name" value="MBL_Glyoxalase_II"/>
</dbReference>
<protein>
    <submittedName>
        <fullName evidence="5">MBL fold metallo-hydrolase</fullName>
    </submittedName>
</protein>
<dbReference type="SUPFAM" id="SSF56281">
    <property type="entry name" value="Metallo-hydrolase/oxidoreductase"/>
    <property type="match status" value="1"/>
</dbReference>
<dbReference type="Gene3D" id="3.60.15.10">
    <property type="entry name" value="Ribonuclease Z/Hydroxyacylglutathione hydrolase-like"/>
    <property type="match status" value="1"/>
</dbReference>
<dbReference type="OrthoDB" id="9802248at2"/>
<organism evidence="5 6">
    <name type="scientific">Aerococcus urinaehominis</name>
    <dbReference type="NCBI Taxonomy" id="128944"/>
    <lineage>
        <taxon>Bacteria</taxon>
        <taxon>Bacillati</taxon>
        <taxon>Bacillota</taxon>
        <taxon>Bacilli</taxon>
        <taxon>Lactobacillales</taxon>
        <taxon>Aerococcaceae</taxon>
        <taxon>Aerococcus</taxon>
    </lineage>
</organism>
<evidence type="ECO:0000256" key="4">
    <source>
        <dbReference type="ARBA" id="ARBA00022833"/>
    </source>
</evidence>
<evidence type="ECO:0000256" key="2">
    <source>
        <dbReference type="ARBA" id="ARBA00022723"/>
    </source>
</evidence>
<evidence type="ECO:0000256" key="3">
    <source>
        <dbReference type="ARBA" id="ARBA00022801"/>
    </source>
</evidence>
<keyword evidence="4" id="KW-0862">Zinc</keyword>
<dbReference type="STRING" id="128944.AWM75_03880"/>
<dbReference type="SMART" id="SM00849">
    <property type="entry name" value="Lactamase_B"/>
    <property type="match status" value="1"/>
</dbReference>
<dbReference type="InterPro" id="IPR001279">
    <property type="entry name" value="Metallo-B-lactamas"/>
</dbReference>
<dbReference type="Proteomes" id="UP000062260">
    <property type="component" value="Chromosome"/>
</dbReference>
<dbReference type="RefSeq" id="WP_067978460.1">
    <property type="nucleotide sequence ID" value="NZ_CP014163.1"/>
</dbReference>
<reference evidence="6" key="2">
    <citation type="submission" date="2016-01" db="EMBL/GenBank/DDBJ databases">
        <title>Six Aerococcus type strain genome sequencing and assembly using PacBio and Illumina Hiseq.</title>
        <authorList>
            <person name="Carkaci D."/>
            <person name="Dargis R."/>
            <person name="Nielsen X.C."/>
            <person name="Skovgaard O."/>
            <person name="Fuursted K."/>
            <person name="Christensen J.J."/>
        </authorList>
    </citation>
    <scope>NUCLEOTIDE SEQUENCE [LARGE SCALE GENOMIC DNA]</scope>
    <source>
        <strain evidence="6">CCUG42038B</strain>
    </source>
</reference>
<evidence type="ECO:0000313" key="6">
    <source>
        <dbReference type="Proteomes" id="UP000062260"/>
    </source>
</evidence>
<dbReference type="GO" id="GO:0016787">
    <property type="term" value="F:hydrolase activity"/>
    <property type="evidence" value="ECO:0007669"/>
    <property type="project" value="UniProtKB-KW"/>
</dbReference>